<dbReference type="PANTHER" id="PTHR24060">
    <property type="entry name" value="METABOTROPIC GLUTAMATE RECEPTOR"/>
    <property type="match status" value="1"/>
</dbReference>
<evidence type="ECO:0000256" key="3">
    <source>
        <dbReference type="ARBA" id="ARBA00022989"/>
    </source>
</evidence>
<keyword evidence="3" id="KW-1133">Transmembrane helix</keyword>
<evidence type="ECO:0000256" key="2">
    <source>
        <dbReference type="ARBA" id="ARBA00022692"/>
    </source>
</evidence>
<protein>
    <recommendedName>
        <fullName evidence="6">Receptor ligand binding region domain-containing protein</fullName>
    </recommendedName>
</protein>
<dbReference type="FunFam" id="3.40.50.2300:FF:000145">
    <property type="entry name" value="Glutamate receptor, metabotropic"/>
    <property type="match status" value="1"/>
</dbReference>
<dbReference type="Gene3D" id="3.40.50.2300">
    <property type="match status" value="1"/>
</dbReference>
<evidence type="ECO:0000313" key="8">
    <source>
        <dbReference type="Proteomes" id="UP001487740"/>
    </source>
</evidence>
<evidence type="ECO:0000313" key="7">
    <source>
        <dbReference type="EMBL" id="KAK8383683.1"/>
    </source>
</evidence>
<keyword evidence="2" id="KW-0812">Transmembrane</keyword>
<evidence type="ECO:0000256" key="4">
    <source>
        <dbReference type="ARBA" id="ARBA00023136"/>
    </source>
</evidence>
<evidence type="ECO:0000256" key="1">
    <source>
        <dbReference type="ARBA" id="ARBA00004370"/>
    </source>
</evidence>
<feature type="domain" description="Receptor ligand binding region" evidence="6">
    <location>
        <begin position="35"/>
        <end position="132"/>
    </location>
</feature>
<dbReference type="InterPro" id="IPR001828">
    <property type="entry name" value="ANF_lig-bd_rcpt"/>
</dbReference>
<keyword evidence="4" id="KW-0472">Membrane</keyword>
<accession>A0AAW0T7W4</accession>
<reference evidence="7 8" key="1">
    <citation type="submission" date="2023-03" db="EMBL/GenBank/DDBJ databases">
        <title>High-quality genome of Scylla paramamosain provides insights in environmental adaptation.</title>
        <authorList>
            <person name="Zhang L."/>
        </authorList>
    </citation>
    <scope>NUCLEOTIDE SEQUENCE [LARGE SCALE GENOMIC DNA]</scope>
    <source>
        <strain evidence="7">LZ_2023a</strain>
        <tissue evidence="7">Muscle</tissue>
    </source>
</reference>
<dbReference type="SUPFAM" id="SSF53822">
    <property type="entry name" value="Periplasmic binding protein-like I"/>
    <property type="match status" value="1"/>
</dbReference>
<dbReference type="InterPro" id="IPR050726">
    <property type="entry name" value="mGluR"/>
</dbReference>
<dbReference type="Pfam" id="PF01094">
    <property type="entry name" value="ANF_receptor"/>
    <property type="match status" value="1"/>
</dbReference>
<dbReference type="EMBL" id="JARAKH010000036">
    <property type="protein sequence ID" value="KAK8383683.1"/>
    <property type="molecule type" value="Genomic_DNA"/>
</dbReference>
<dbReference type="InterPro" id="IPR028082">
    <property type="entry name" value="Peripla_BP_I"/>
</dbReference>
<keyword evidence="5" id="KW-0325">Glycoprotein</keyword>
<gene>
    <name evidence="7" type="ORF">O3P69_015852</name>
</gene>
<evidence type="ECO:0000256" key="5">
    <source>
        <dbReference type="ARBA" id="ARBA00023180"/>
    </source>
</evidence>
<keyword evidence="8" id="KW-1185">Reference proteome</keyword>
<name>A0AAW0T7W4_SCYPA</name>
<organism evidence="7 8">
    <name type="scientific">Scylla paramamosain</name>
    <name type="common">Mud crab</name>
    <dbReference type="NCBI Taxonomy" id="85552"/>
    <lineage>
        <taxon>Eukaryota</taxon>
        <taxon>Metazoa</taxon>
        <taxon>Ecdysozoa</taxon>
        <taxon>Arthropoda</taxon>
        <taxon>Crustacea</taxon>
        <taxon>Multicrustacea</taxon>
        <taxon>Malacostraca</taxon>
        <taxon>Eumalacostraca</taxon>
        <taxon>Eucarida</taxon>
        <taxon>Decapoda</taxon>
        <taxon>Pleocyemata</taxon>
        <taxon>Brachyura</taxon>
        <taxon>Eubrachyura</taxon>
        <taxon>Portunoidea</taxon>
        <taxon>Portunidae</taxon>
        <taxon>Portuninae</taxon>
        <taxon>Scylla</taxon>
    </lineage>
</organism>
<proteinExistence type="predicted"/>
<sequence>MVIGEAGSRCSGSYVSGNVLSLASLHLLAGCIEEEEDKENRAFEELEGLLAQNNICIAVKEKLVKDSGVAEEGAYDHIVQRLLQKYHARGVIIFGSDQEVAGVMRAVRRNNATGSFSWIGSDGWSARSLVFSDFHVHFFISPHKVSGEYMSHQTIMSLRRFVASPVQLLQTLIGDCVFTVSSG</sequence>
<dbReference type="Proteomes" id="UP001487740">
    <property type="component" value="Unassembled WGS sequence"/>
</dbReference>
<dbReference type="GO" id="GO:0016020">
    <property type="term" value="C:membrane"/>
    <property type="evidence" value="ECO:0007669"/>
    <property type="project" value="UniProtKB-SubCell"/>
</dbReference>
<dbReference type="AlphaFoldDB" id="A0AAW0T7W4"/>
<comment type="subcellular location">
    <subcellularLocation>
        <location evidence="1">Membrane</location>
    </subcellularLocation>
</comment>
<comment type="caution">
    <text evidence="7">The sequence shown here is derived from an EMBL/GenBank/DDBJ whole genome shotgun (WGS) entry which is preliminary data.</text>
</comment>
<evidence type="ECO:0000259" key="6">
    <source>
        <dbReference type="Pfam" id="PF01094"/>
    </source>
</evidence>